<organism evidence="6 7">
    <name type="scientific">Enterococcus durans</name>
    <dbReference type="NCBI Taxonomy" id="53345"/>
    <lineage>
        <taxon>Bacteria</taxon>
        <taxon>Bacillati</taxon>
        <taxon>Bacillota</taxon>
        <taxon>Bacilli</taxon>
        <taxon>Lactobacillales</taxon>
        <taxon>Enterococcaceae</taxon>
        <taxon>Enterococcus</taxon>
    </lineage>
</organism>
<feature type="region of interest" description="Disordered" evidence="2">
    <location>
        <begin position="114"/>
        <end position="159"/>
    </location>
</feature>
<evidence type="ECO:0000259" key="4">
    <source>
        <dbReference type="Pfam" id="PF05257"/>
    </source>
</evidence>
<feature type="transmembrane region" description="Helical" evidence="3">
    <location>
        <begin position="212"/>
        <end position="230"/>
    </location>
</feature>
<dbReference type="InterPro" id="IPR038765">
    <property type="entry name" value="Papain-like_cys_pep_sf"/>
</dbReference>
<dbReference type="SUPFAM" id="SSF54001">
    <property type="entry name" value="Cysteine proteinases"/>
    <property type="match status" value="1"/>
</dbReference>
<dbReference type="Pfam" id="PF13702">
    <property type="entry name" value="Lysozyme_like"/>
    <property type="match status" value="1"/>
</dbReference>
<dbReference type="InterPro" id="IPR023346">
    <property type="entry name" value="Lysozyme-like_dom_sf"/>
</dbReference>
<feature type="domain" description="CwlT-like lysozyme" evidence="5">
    <location>
        <begin position="592"/>
        <end position="748"/>
    </location>
</feature>
<dbReference type="Proteomes" id="UP000326078">
    <property type="component" value="Unassembled WGS sequence"/>
</dbReference>
<gene>
    <name evidence="6" type="ORF">F6X95_13725</name>
</gene>
<keyword evidence="3" id="KW-0812">Transmembrane</keyword>
<dbReference type="SUPFAM" id="SSF53955">
    <property type="entry name" value="Lysozyme-like"/>
    <property type="match status" value="1"/>
</dbReference>
<evidence type="ECO:0000256" key="3">
    <source>
        <dbReference type="SAM" id="Phobius"/>
    </source>
</evidence>
<dbReference type="Gene3D" id="2.70.70.10">
    <property type="entry name" value="Glucose Permease (Domain IIA)"/>
    <property type="match status" value="1"/>
</dbReference>
<dbReference type="GO" id="GO:0009986">
    <property type="term" value="C:cell surface"/>
    <property type="evidence" value="ECO:0007669"/>
    <property type="project" value="UniProtKB-SubCell"/>
</dbReference>
<evidence type="ECO:0000313" key="7">
    <source>
        <dbReference type="Proteomes" id="UP000326078"/>
    </source>
</evidence>
<dbReference type="CDD" id="cd16891">
    <property type="entry name" value="CwlT-like"/>
    <property type="match status" value="1"/>
</dbReference>
<comment type="caution">
    <text evidence="6">The sequence shown here is derived from an EMBL/GenBank/DDBJ whole genome shotgun (WGS) entry which is preliminary data.</text>
</comment>
<dbReference type="Gene3D" id="1.10.530.10">
    <property type="match status" value="1"/>
</dbReference>
<dbReference type="SUPFAM" id="SSF51261">
    <property type="entry name" value="Duplicated hybrid motif"/>
    <property type="match status" value="1"/>
</dbReference>
<dbReference type="InterPro" id="IPR007921">
    <property type="entry name" value="CHAP_dom"/>
</dbReference>
<evidence type="ECO:0000259" key="5">
    <source>
        <dbReference type="Pfam" id="PF13702"/>
    </source>
</evidence>
<dbReference type="RefSeq" id="WP_151026730.1">
    <property type="nucleotide sequence ID" value="NZ_VYUK01000002.1"/>
</dbReference>
<accession>A0A5N0YL40</accession>
<proteinExistence type="predicted"/>
<dbReference type="InterPro" id="IPR011055">
    <property type="entry name" value="Dup_hybrid_motif"/>
</dbReference>
<dbReference type="Pfam" id="PF05257">
    <property type="entry name" value="CHAP"/>
    <property type="match status" value="1"/>
</dbReference>
<feature type="compositionally biased region" description="Low complexity" evidence="2">
    <location>
        <begin position="139"/>
        <end position="153"/>
    </location>
</feature>
<reference evidence="6 7" key="1">
    <citation type="submission" date="2019-09" db="EMBL/GenBank/DDBJ databases">
        <title>Vancomyinc resistant enterococci isolated from farm animals in Switzerland.</title>
        <authorList>
            <person name="Stevens M.J.A."/>
            <person name="Stephan R."/>
            <person name="Morach M."/>
            <person name="Nuesch-Inderbinen M."/>
        </authorList>
    </citation>
    <scope>NUCLEOTIDE SEQUENCE [LARGE SCALE GENOMIC DNA]</scope>
    <source>
        <strain evidence="6 7">GH27</strain>
    </source>
</reference>
<feature type="domain" description="Peptidase C51" evidence="4">
    <location>
        <begin position="789"/>
        <end position="870"/>
    </location>
</feature>
<dbReference type="EMBL" id="VYUT01000031">
    <property type="protein sequence ID" value="KAA9203373.1"/>
    <property type="molecule type" value="Genomic_DNA"/>
</dbReference>
<name>A0A5N0YL40_9ENTE</name>
<comment type="subcellular location">
    <subcellularLocation>
        <location evidence="1">Cell surface</location>
    </subcellularLocation>
</comment>
<evidence type="ECO:0000313" key="6">
    <source>
        <dbReference type="EMBL" id="KAA9203373.1"/>
    </source>
</evidence>
<evidence type="ECO:0000256" key="1">
    <source>
        <dbReference type="ARBA" id="ARBA00004241"/>
    </source>
</evidence>
<sequence>MRDESLKYESRNSERMRSYRTGHVSRRNYTLNRYSDYQTQRTAGTTPKRYVISRNKSSLPKTSLPSARSQIINRRRRLQALRRAQGIKKSTMYDGNPIGKMGGVAPGFDRKKKRMMTEAQKAKESLNPGGGRKRSLFRTGSSTSASSSTAQAGGAQGKRSILKTGRTVSASKKIKFRKKLDKKISSKKSKKSKAKGLFLQKLLDKFGRDNDGNLNIFGIILAIIMIIPILGTSIIIVAICSVVIAVVCAVLALWLFIVDLFTIKTEDMAITQAYQHVTWLDATKNKEIYERYQQLKEEKDKVYFLVNGAASDPEQFLYSSDGDKYLYYLNAKYEVYDIDKKISSSSNIFGATTIKGEMEKIHEYTFNYKVTEETRETEKTITTIDPDTGDETVEKVNETQNIATMNVNVKTLQQFVDENPDTLSEDAQDRYYPIQDLDRFENKIFLDSPLGEGNTATVTGNFGYRGRDTNTINTGITITVDGRVPVYATLDASIGGVGPDSLWLWTNINKDVCYWEIEDIQVKTGEKVKRGQLLGYANQKFRMAVKEVRPINRKYYNYPAIFFDDLAFNYESNTGYHAGSGGLTGELLNPPANVTKWRELVKKAAEKYEIVGYENLILAIIWEESGGLDEQTPDIMQASESQGKEPNTIDTPEESIDVGTSYLATLLKQVKSLNLSEYAAVQAYNYGGGFLTWLAAKNIDYSFDWAKDFAAEKSNRQITEYKNPIAEQRGYNWRYKYGNMFYVDLITQHIMKDDDELVKIAKDEIGNSDGSRYWKWYGFSREVEWSSIFISWVANQAGYIDQGRVPKVGNTIDMVNWYKNNQRYKSTDEDYTPQAGDLIFFDWKGTKTGKDHVGIVEYSDGNIIQTIEGNSGGTVKRNTYDIHNQAISGYGLTNATKE</sequence>
<feature type="transmembrane region" description="Helical" evidence="3">
    <location>
        <begin position="236"/>
        <end position="258"/>
    </location>
</feature>
<protein>
    <submittedName>
        <fullName evidence="6">CHAP domain-containing protein</fullName>
    </submittedName>
</protein>
<dbReference type="AlphaFoldDB" id="A0A5N0YL40"/>
<keyword evidence="3" id="KW-1133">Transmembrane helix</keyword>
<dbReference type="InterPro" id="IPR047194">
    <property type="entry name" value="CwlT-like_lysozyme"/>
</dbReference>
<keyword evidence="3" id="KW-0472">Membrane</keyword>
<dbReference type="Gene3D" id="3.90.1720.10">
    <property type="entry name" value="endopeptidase domain like (from Nostoc punctiforme)"/>
    <property type="match status" value="1"/>
</dbReference>
<evidence type="ECO:0000256" key="2">
    <source>
        <dbReference type="SAM" id="MobiDB-lite"/>
    </source>
</evidence>